<protein>
    <recommendedName>
        <fullName evidence="3">F-box domain-containing protein</fullName>
    </recommendedName>
</protein>
<dbReference type="PANTHER" id="PTHR46550">
    <property type="entry name" value="F-BOX ONLY PROTEIN 3"/>
    <property type="match status" value="1"/>
</dbReference>
<dbReference type="AlphaFoldDB" id="A0A9P0GX92"/>
<dbReference type="OrthoDB" id="6575367at2759"/>
<evidence type="ECO:0000313" key="5">
    <source>
        <dbReference type="Proteomes" id="UP001152798"/>
    </source>
</evidence>
<reference evidence="4" key="1">
    <citation type="submission" date="2022-01" db="EMBL/GenBank/DDBJ databases">
        <authorList>
            <person name="King R."/>
        </authorList>
    </citation>
    <scope>NUCLEOTIDE SEQUENCE</scope>
</reference>
<keyword evidence="2" id="KW-0833">Ubl conjugation pathway</keyword>
<evidence type="ECO:0000256" key="1">
    <source>
        <dbReference type="ARBA" id="ARBA00004906"/>
    </source>
</evidence>
<comment type="pathway">
    <text evidence="1">Protein modification; protein ubiquitination.</text>
</comment>
<organism evidence="4 5">
    <name type="scientific">Nezara viridula</name>
    <name type="common">Southern green stink bug</name>
    <name type="synonym">Cimex viridulus</name>
    <dbReference type="NCBI Taxonomy" id="85310"/>
    <lineage>
        <taxon>Eukaryota</taxon>
        <taxon>Metazoa</taxon>
        <taxon>Ecdysozoa</taxon>
        <taxon>Arthropoda</taxon>
        <taxon>Hexapoda</taxon>
        <taxon>Insecta</taxon>
        <taxon>Pterygota</taxon>
        <taxon>Neoptera</taxon>
        <taxon>Paraneoptera</taxon>
        <taxon>Hemiptera</taxon>
        <taxon>Heteroptera</taxon>
        <taxon>Panheteroptera</taxon>
        <taxon>Pentatomomorpha</taxon>
        <taxon>Pentatomoidea</taxon>
        <taxon>Pentatomidae</taxon>
        <taxon>Pentatominae</taxon>
        <taxon>Nezara</taxon>
    </lineage>
</organism>
<name>A0A9P0GX92_NEZVI</name>
<dbReference type="Pfam" id="PF12937">
    <property type="entry name" value="F-box-like"/>
    <property type="match status" value="1"/>
</dbReference>
<accession>A0A9P0GX92</accession>
<dbReference type="PANTHER" id="PTHR46550:SF1">
    <property type="entry name" value="F-BOX PROTEIN 3"/>
    <property type="match status" value="1"/>
</dbReference>
<dbReference type="InterPro" id="IPR036047">
    <property type="entry name" value="F-box-like_dom_sf"/>
</dbReference>
<gene>
    <name evidence="4" type="ORF">NEZAVI_LOCUS2262</name>
</gene>
<feature type="domain" description="F-box" evidence="3">
    <location>
        <begin position="25"/>
        <end position="65"/>
    </location>
</feature>
<sequence length="457" mass="53451">MMPAYRTKMFSYYPPTRNMDIIGSLPPEIAIEILKYLNANDLASCCCVSKQWRSYANSDVLWKKMCKKHRLCVEEWVFCALDFDNPGESLEPRSYWATAFAQYAQRRLHNWRQDRKSVHVIATWNTTVVSVYDTLLAYTDELGVIFVYDLEEKNRFIQTIQLVSDEPVTALGLTKYHLIVRQGDVFTVFSRHQNYFLEGFLVCHEDSIVLTRYYYPSDSNGLRHAVIENGLCILYGCQLYIYSLLFSTMHTFKVERKSFLLHDHYRVYVATNKYTVTGFDANGYYVDFNIFPSSVISIKSNLDMTVALVSEEFHSGRYYVFKVWSRFSYFREFSTSRSFGYEVSYFEPKFASVANCKFGQRVLLTIYDLEYATEYSVDLQSVDPVAQAKLQFISKDLLYVITRADWGCYDTGYLIDLKTNHILYELDLDYASVVSIDSKLAVYLNSEAVEIHFYNRW</sequence>
<dbReference type="SMART" id="SM00256">
    <property type="entry name" value="FBOX"/>
    <property type="match status" value="1"/>
</dbReference>
<evidence type="ECO:0000313" key="4">
    <source>
        <dbReference type="EMBL" id="CAH1391199.1"/>
    </source>
</evidence>
<evidence type="ECO:0000256" key="2">
    <source>
        <dbReference type="ARBA" id="ARBA00022786"/>
    </source>
</evidence>
<dbReference type="EMBL" id="OV725077">
    <property type="protein sequence ID" value="CAH1391199.1"/>
    <property type="molecule type" value="Genomic_DNA"/>
</dbReference>
<dbReference type="SUPFAM" id="SSF81383">
    <property type="entry name" value="F-box domain"/>
    <property type="match status" value="1"/>
</dbReference>
<dbReference type="InterPro" id="IPR001810">
    <property type="entry name" value="F-box_dom"/>
</dbReference>
<keyword evidence="5" id="KW-1185">Reference proteome</keyword>
<dbReference type="GO" id="GO:0005737">
    <property type="term" value="C:cytoplasm"/>
    <property type="evidence" value="ECO:0007669"/>
    <property type="project" value="TreeGrafter"/>
</dbReference>
<dbReference type="InterPro" id="IPR052121">
    <property type="entry name" value="F-box_SCF_Substrate_Recog"/>
</dbReference>
<dbReference type="Gene3D" id="1.20.1280.50">
    <property type="match status" value="1"/>
</dbReference>
<proteinExistence type="predicted"/>
<dbReference type="Proteomes" id="UP001152798">
    <property type="component" value="Chromosome 1"/>
</dbReference>
<evidence type="ECO:0000259" key="3">
    <source>
        <dbReference type="SMART" id="SM00256"/>
    </source>
</evidence>